<gene>
    <name evidence="1" type="ORF">DFR69_107112</name>
</gene>
<dbReference type="RefSeq" id="WP_146229369.1">
    <property type="nucleotide sequence ID" value="NZ_QGTL01000007.1"/>
</dbReference>
<organism evidence="1 2">
    <name type="scientific">Nocardia neocaledoniensis</name>
    <dbReference type="NCBI Taxonomy" id="236511"/>
    <lineage>
        <taxon>Bacteria</taxon>
        <taxon>Bacillati</taxon>
        <taxon>Actinomycetota</taxon>
        <taxon>Actinomycetes</taxon>
        <taxon>Mycobacteriales</taxon>
        <taxon>Nocardiaceae</taxon>
        <taxon>Nocardia</taxon>
    </lineage>
</organism>
<comment type="caution">
    <text evidence="1">The sequence shown here is derived from an EMBL/GenBank/DDBJ whole genome shotgun (WGS) entry which is preliminary data.</text>
</comment>
<dbReference type="EMBL" id="QGTL01000007">
    <property type="protein sequence ID" value="PWV73485.1"/>
    <property type="molecule type" value="Genomic_DNA"/>
</dbReference>
<evidence type="ECO:0000313" key="2">
    <source>
        <dbReference type="Proteomes" id="UP000246410"/>
    </source>
</evidence>
<protein>
    <submittedName>
        <fullName evidence="1">Uncharacterized protein</fullName>
    </submittedName>
</protein>
<evidence type="ECO:0000313" key="1">
    <source>
        <dbReference type="EMBL" id="PWV73485.1"/>
    </source>
</evidence>
<dbReference type="AlphaFoldDB" id="A0A317NEA2"/>
<sequence>MSETLLAVPSEIAGLGNLTSEVGADANSAAHFIGQHGQPADWLHGPIIDDLIQPFIEVANATKVRMALAARTTQDTGTELNKAAWMYHDQDQQNYNALNSHTMYIDDGQSSSPNVERSGITQQYDGAATYSKPKKFELKEPQANKEDTAELIGQIAPTLKDVNDTIKDVARMAGKDIDPLGMCLDKIPGNWSEIRRIGEAHKAAGNGMEACGDNLESGMKQVDRSWNGKAAISFNDWANKQIPAMKWEGPVGRVVSDAFGVVANEIREAIRVVLTKLWDVINSQIDFSDLKGAFKTVFRKVPGVGTAYELISLGLKFAEIVQFAIDAVKKIKELVDKVIKLLDFLKDPVAGGKQMLNDYMAPVMDKVADATHKAAIAQDVAKISQVNDTLNSPDTGYEIGSGTEPWADS</sequence>
<proteinExistence type="predicted"/>
<keyword evidence="2" id="KW-1185">Reference proteome</keyword>
<dbReference type="Proteomes" id="UP000246410">
    <property type="component" value="Unassembled WGS sequence"/>
</dbReference>
<name>A0A317NEA2_9NOCA</name>
<reference evidence="1 2" key="1">
    <citation type="submission" date="2018-05" db="EMBL/GenBank/DDBJ databases">
        <title>Genomic Encyclopedia of Type Strains, Phase IV (KMG-IV): sequencing the most valuable type-strain genomes for metagenomic binning, comparative biology and taxonomic classification.</title>
        <authorList>
            <person name="Goeker M."/>
        </authorList>
    </citation>
    <scope>NUCLEOTIDE SEQUENCE [LARGE SCALE GENOMIC DNA]</scope>
    <source>
        <strain evidence="1 2">DSM 44717</strain>
    </source>
</reference>
<accession>A0A317NEA2</accession>